<comment type="caution">
    <text evidence="1">The sequence shown here is derived from an EMBL/GenBank/DDBJ whole genome shotgun (WGS) entry which is preliminary data.</text>
</comment>
<sequence>MSPVVAPLYAGEDGFFKGVHRRASSSRRAARDPSQVPQARFSVAVSSPARQPPFSTRSPSIPMSISDGDRRSARLSEAPAMPQAYNTADNNARLPLRPVYTEEETLSEQPLSASVPVVRSVPESTAQAESPVPMVLATPEPEDIPLDQFSSPPTPSTQRDVSLEVPRSSYAPSVRAASVSKRGNRTSDHDLGRAIQDAKFKNAEAAGNVIDLTFSDSEDDYHDISAHPSDEEAAQASSIALRELLQLCDDVESGSAHDGEGMLVDSSVDITSQPTPPVPVAAAQGGPVHHQIHDSAAPHFQSTASEQTDEDEDRQLVEDMLDDSSLPPATTPSSHDMTPELGMTSDEASSSRSVRPRRNPMRAARSASSSTSSTSLPELHEPLITQPRIVPPRSRSGITEHLVPAMDDIHIEDDDIQILTWDKDGRPLAKEFADFHELAKDIPHDLQDHVNEMKEFARHSGRLPMIFESMMSENTTNDEPGAPDIRVINYIDNEETPPFEFHYSNLMWHGDNVPKPDLTNLKGCGCRGQTCSSDSPDCLCIKRQQEYLRQNHLDNLPGFAYDVHGRLKAPLHSYPLFECNMFCGCGEECQNRVVQRGRKIRVNIQKTPHKGWGIFAADRIPANTFVGIYAGEYLTDAEGNERGKKYNQVGRTYLFDIDFWYLKKDDPDKPVKYCVDAFHAGNFTRYLNHSCDPNCQLSPCYINEANIEKPLLAIFTRRDVAAGEELCFSYWGPPDDNEPEEEDDDVGHAGIRAWTILINMYTHTVILGRGSQCADIYNLQMWSKEL</sequence>
<keyword evidence="2" id="KW-1185">Reference proteome</keyword>
<evidence type="ECO:0000313" key="2">
    <source>
        <dbReference type="Proteomes" id="UP001148662"/>
    </source>
</evidence>
<accession>A0ACC1RNS1</accession>
<protein>
    <submittedName>
        <fullName evidence="1">Uncharacterized protein</fullName>
    </submittedName>
</protein>
<evidence type="ECO:0000313" key="1">
    <source>
        <dbReference type="EMBL" id="KAJ3522364.1"/>
    </source>
</evidence>
<dbReference type="EMBL" id="JANHOG010002541">
    <property type="protein sequence ID" value="KAJ3522364.1"/>
    <property type="molecule type" value="Genomic_DNA"/>
</dbReference>
<gene>
    <name evidence="1" type="ORF">NM688_g8883</name>
</gene>
<name>A0ACC1RNS1_9APHY</name>
<reference evidence="1" key="1">
    <citation type="submission" date="2022-07" db="EMBL/GenBank/DDBJ databases">
        <title>Genome Sequence of Phlebia brevispora.</title>
        <authorList>
            <person name="Buettner E."/>
        </authorList>
    </citation>
    <scope>NUCLEOTIDE SEQUENCE</scope>
    <source>
        <strain evidence="1">MPL23</strain>
    </source>
</reference>
<dbReference type="Proteomes" id="UP001148662">
    <property type="component" value="Unassembled WGS sequence"/>
</dbReference>
<organism evidence="1 2">
    <name type="scientific">Phlebia brevispora</name>
    <dbReference type="NCBI Taxonomy" id="194682"/>
    <lineage>
        <taxon>Eukaryota</taxon>
        <taxon>Fungi</taxon>
        <taxon>Dikarya</taxon>
        <taxon>Basidiomycota</taxon>
        <taxon>Agaricomycotina</taxon>
        <taxon>Agaricomycetes</taxon>
        <taxon>Polyporales</taxon>
        <taxon>Meruliaceae</taxon>
        <taxon>Phlebia</taxon>
    </lineage>
</organism>
<proteinExistence type="predicted"/>